<dbReference type="PANTHER" id="PTHR33993">
    <property type="entry name" value="GLYOXALASE-RELATED"/>
    <property type="match status" value="1"/>
</dbReference>
<dbReference type="PANTHER" id="PTHR33993:SF10">
    <property type="entry name" value="CONSERVED PROTEIN"/>
    <property type="match status" value="1"/>
</dbReference>
<reference evidence="2" key="1">
    <citation type="submission" date="2022-06" db="EMBL/GenBank/DDBJ databases">
        <title>Genome public.</title>
        <authorList>
            <person name="Sun Q."/>
        </authorList>
    </citation>
    <scope>NUCLEOTIDE SEQUENCE</scope>
    <source>
        <strain evidence="2">CWNU-1</strain>
    </source>
</reference>
<keyword evidence="3" id="KW-1185">Reference proteome</keyword>
<name>A0ABT0UH91_9ACTN</name>
<accession>A0ABT0UH91</accession>
<dbReference type="InterPro" id="IPR052164">
    <property type="entry name" value="Anthracycline_SecMetBiosynth"/>
</dbReference>
<dbReference type="SUPFAM" id="SSF54593">
    <property type="entry name" value="Glyoxalase/Bleomycin resistance protein/Dihydroxybiphenyl dioxygenase"/>
    <property type="match status" value="2"/>
</dbReference>
<dbReference type="Pfam" id="PF00903">
    <property type="entry name" value="Glyoxalase"/>
    <property type="match status" value="2"/>
</dbReference>
<dbReference type="InterPro" id="IPR004360">
    <property type="entry name" value="Glyas_Fos-R_dOase_dom"/>
</dbReference>
<dbReference type="InterPro" id="IPR029068">
    <property type="entry name" value="Glyas_Bleomycin-R_OHBP_Dase"/>
</dbReference>
<organism evidence="2 3">
    <name type="scientific">Streptomyces albipurpureus</name>
    <dbReference type="NCBI Taxonomy" id="2897419"/>
    <lineage>
        <taxon>Bacteria</taxon>
        <taxon>Bacillati</taxon>
        <taxon>Actinomycetota</taxon>
        <taxon>Actinomycetes</taxon>
        <taxon>Kitasatosporales</taxon>
        <taxon>Streptomycetaceae</taxon>
        <taxon>Streptomyces</taxon>
    </lineage>
</organism>
<gene>
    <name evidence="2" type="ORF">NBG84_00700</name>
</gene>
<dbReference type="RefSeq" id="WP_250917207.1">
    <property type="nucleotide sequence ID" value="NZ_JAMQAW010000001.1"/>
</dbReference>
<dbReference type="PROSITE" id="PS51819">
    <property type="entry name" value="VOC"/>
    <property type="match status" value="2"/>
</dbReference>
<feature type="domain" description="VOC" evidence="1">
    <location>
        <begin position="10"/>
        <end position="123"/>
    </location>
</feature>
<comment type="caution">
    <text evidence="2">The sequence shown here is derived from an EMBL/GenBank/DDBJ whole genome shotgun (WGS) entry which is preliminary data.</text>
</comment>
<evidence type="ECO:0000259" key="1">
    <source>
        <dbReference type="PROSITE" id="PS51819"/>
    </source>
</evidence>
<dbReference type="EMBL" id="JAMQAW010000001">
    <property type="protein sequence ID" value="MCM2386843.1"/>
    <property type="molecule type" value="Genomic_DNA"/>
</dbReference>
<dbReference type="Gene3D" id="3.10.180.10">
    <property type="entry name" value="2,3-Dihydroxybiphenyl 1,2-Dioxygenase, domain 1"/>
    <property type="match status" value="2"/>
</dbReference>
<dbReference type="InterPro" id="IPR037523">
    <property type="entry name" value="VOC_core"/>
</dbReference>
<feature type="domain" description="VOC" evidence="1">
    <location>
        <begin position="137"/>
        <end position="259"/>
    </location>
</feature>
<evidence type="ECO:0000313" key="3">
    <source>
        <dbReference type="Proteomes" id="UP001431429"/>
    </source>
</evidence>
<dbReference type="Proteomes" id="UP001431429">
    <property type="component" value="Unassembled WGS sequence"/>
</dbReference>
<proteinExistence type="predicted"/>
<dbReference type="CDD" id="cd07247">
    <property type="entry name" value="SgaA_N_like"/>
    <property type="match status" value="2"/>
</dbReference>
<sequence length="264" mass="28065">MLTTRYVSGSPNWLDLGTPDIEAAKKFYGGLFGWNFLSAGPEAGGYGMFQLDGKTAAAGMTVTPEQSPSAWNIYFQSPEAEATAEAVRGGGGTVLFDPMDVFDQGRMAVFTDPDGAGFSVWQPALTKGLDLVDEVNSLCWLELYTGDQDAALAFYQGVFGWGTSSMPFPDGTGSYTMVHPAGADPEAMFGGVVPLAIDPTETDGPYWLPYFEVGNCDATVAQTERLGGTVRMPPVDMEGVGRFAKVADPFGARFALMQPRTSGP</sequence>
<evidence type="ECO:0000313" key="2">
    <source>
        <dbReference type="EMBL" id="MCM2386843.1"/>
    </source>
</evidence>
<protein>
    <submittedName>
        <fullName evidence="2">VOC family protein</fullName>
    </submittedName>
</protein>